<evidence type="ECO:0000259" key="1">
    <source>
        <dbReference type="Pfam" id="PF01728"/>
    </source>
</evidence>
<dbReference type="Proteomes" id="UP001385951">
    <property type="component" value="Unassembled WGS sequence"/>
</dbReference>
<dbReference type="InterPro" id="IPR002877">
    <property type="entry name" value="RNA_MeTrfase_FtsJ_dom"/>
</dbReference>
<proteinExistence type="predicted"/>
<dbReference type="EMBL" id="JASBNA010000005">
    <property type="protein sequence ID" value="KAK7691466.1"/>
    <property type="molecule type" value="Genomic_DNA"/>
</dbReference>
<comment type="caution">
    <text evidence="2">The sequence shown here is derived from an EMBL/GenBank/DDBJ whole genome shotgun (WGS) entry which is preliminary data.</text>
</comment>
<dbReference type="GO" id="GO:0008168">
    <property type="term" value="F:methyltransferase activity"/>
    <property type="evidence" value="ECO:0007669"/>
    <property type="project" value="InterPro"/>
</dbReference>
<name>A0AAW0GFC8_9APHY</name>
<evidence type="ECO:0000313" key="3">
    <source>
        <dbReference type="Proteomes" id="UP001385951"/>
    </source>
</evidence>
<sequence length="339" mass="37286">MSFSSVEVLNQAIKDAEVQIPLTSFETRFLHHQDDASKSLKRLLVIKEIHRNHPAISKGYDERRKLQEDNTNDLAFITDLTKQYSGTLEQISLGQGGALGNDRVHCFLDLGYFPGGFSSWLLENNPGAQGVGIDEKVLSELTSDTPLRTNAHRYTTVASDIITLVLQAVEDGNDPIIPLGAKDGDTAVSNQYDLVIGCAFPGPRSPKPRGDIPWSTRPKLVLAQLLIILTNTKEGGRAILHINTKPFAWIAEVIGVLWACFADVGATGVSTHKKSTSCYLICSGFRGPNDDTQTYKEQIRSMLYRLKSHPQEDGATDDPEQMMQTLSGRSLNNVFCRGA</sequence>
<dbReference type="GO" id="GO:0032259">
    <property type="term" value="P:methylation"/>
    <property type="evidence" value="ECO:0007669"/>
    <property type="project" value="InterPro"/>
</dbReference>
<organism evidence="2 3">
    <name type="scientific">Cerrena zonata</name>
    <dbReference type="NCBI Taxonomy" id="2478898"/>
    <lineage>
        <taxon>Eukaryota</taxon>
        <taxon>Fungi</taxon>
        <taxon>Dikarya</taxon>
        <taxon>Basidiomycota</taxon>
        <taxon>Agaricomycotina</taxon>
        <taxon>Agaricomycetes</taxon>
        <taxon>Polyporales</taxon>
        <taxon>Cerrenaceae</taxon>
        <taxon>Cerrena</taxon>
    </lineage>
</organism>
<dbReference type="Gene3D" id="3.40.50.150">
    <property type="entry name" value="Vaccinia Virus protein VP39"/>
    <property type="match status" value="1"/>
</dbReference>
<gene>
    <name evidence="2" type="ORF">QCA50_004865</name>
</gene>
<dbReference type="InterPro" id="IPR029063">
    <property type="entry name" value="SAM-dependent_MTases_sf"/>
</dbReference>
<evidence type="ECO:0000313" key="2">
    <source>
        <dbReference type="EMBL" id="KAK7691466.1"/>
    </source>
</evidence>
<feature type="domain" description="Ribosomal RNA methyltransferase FtsJ" evidence="1">
    <location>
        <begin position="104"/>
        <end position="285"/>
    </location>
</feature>
<dbReference type="Pfam" id="PF01728">
    <property type="entry name" value="FtsJ"/>
    <property type="match status" value="1"/>
</dbReference>
<keyword evidence="3" id="KW-1185">Reference proteome</keyword>
<dbReference type="SUPFAM" id="SSF53335">
    <property type="entry name" value="S-adenosyl-L-methionine-dependent methyltransferases"/>
    <property type="match status" value="1"/>
</dbReference>
<protein>
    <recommendedName>
        <fullName evidence="1">Ribosomal RNA methyltransferase FtsJ domain-containing protein</fullName>
    </recommendedName>
</protein>
<accession>A0AAW0GFC8</accession>
<reference evidence="2 3" key="1">
    <citation type="submission" date="2022-09" db="EMBL/GenBank/DDBJ databases">
        <authorList>
            <person name="Palmer J.M."/>
        </authorList>
    </citation>
    <scope>NUCLEOTIDE SEQUENCE [LARGE SCALE GENOMIC DNA]</scope>
    <source>
        <strain evidence="2 3">DSM 7382</strain>
    </source>
</reference>
<dbReference type="AlphaFoldDB" id="A0AAW0GFC8"/>